<gene>
    <name evidence="5 10" type="primary">whiA</name>
    <name evidence="10" type="ORF">EJK80_11345</name>
</gene>
<evidence type="ECO:0000256" key="5">
    <source>
        <dbReference type="HAMAP-Rule" id="MF_01420"/>
    </source>
</evidence>
<dbReference type="Pfam" id="PF02650">
    <property type="entry name" value="HTH_WhiA"/>
    <property type="match status" value="1"/>
</dbReference>
<dbReference type="InterPro" id="IPR023054">
    <property type="entry name" value="Sporulation_regulator_WhiA_C"/>
</dbReference>
<evidence type="ECO:0000259" key="8">
    <source>
        <dbReference type="Pfam" id="PF10298"/>
    </source>
</evidence>
<dbReference type="Gene3D" id="3.10.28.10">
    <property type="entry name" value="Homing endonucleases"/>
    <property type="match status" value="1"/>
</dbReference>
<dbReference type="InterPro" id="IPR027434">
    <property type="entry name" value="Homing_endonucl"/>
</dbReference>
<dbReference type="PANTHER" id="PTHR37307">
    <property type="entry name" value="CELL DIVISION PROTEIN WHIA-RELATED"/>
    <property type="match status" value="1"/>
</dbReference>
<dbReference type="GO" id="GO:0051301">
    <property type="term" value="P:cell division"/>
    <property type="evidence" value="ECO:0007669"/>
    <property type="project" value="UniProtKB-UniRule"/>
</dbReference>
<accession>A0A540R5J2</accession>
<dbReference type="HAMAP" id="MF_01420">
    <property type="entry name" value="HTH_type_WhiA"/>
    <property type="match status" value="1"/>
</dbReference>
<proteinExistence type="inferred from homology"/>
<keyword evidence="1 5" id="KW-0132">Cell division</keyword>
<dbReference type="GO" id="GO:0003677">
    <property type="term" value="F:DNA binding"/>
    <property type="evidence" value="ECO:0007669"/>
    <property type="project" value="UniProtKB-UniRule"/>
</dbReference>
<evidence type="ECO:0000256" key="4">
    <source>
        <dbReference type="ARBA" id="ARBA00068775"/>
    </source>
</evidence>
<comment type="caution">
    <text evidence="10">The sequence shown here is derived from an EMBL/GenBank/DDBJ whole genome shotgun (WGS) entry which is preliminary data.</text>
</comment>
<keyword evidence="3 5" id="KW-0131">Cell cycle</keyword>
<feature type="domain" description="WhiA LAGLIDADG-like" evidence="9">
    <location>
        <begin position="148"/>
        <end position="238"/>
    </location>
</feature>
<dbReference type="EMBL" id="VHIR01000020">
    <property type="protein sequence ID" value="TQE42684.1"/>
    <property type="molecule type" value="Genomic_DNA"/>
</dbReference>
<name>A0A540R5J2_9CORY</name>
<evidence type="ECO:0000256" key="1">
    <source>
        <dbReference type="ARBA" id="ARBA00022618"/>
    </source>
</evidence>
<dbReference type="AlphaFoldDB" id="A0A540R5J2"/>
<protein>
    <recommendedName>
        <fullName evidence="4 5">Probable cell division protein WhiA</fullName>
    </recommendedName>
</protein>
<evidence type="ECO:0000256" key="2">
    <source>
        <dbReference type="ARBA" id="ARBA00023125"/>
    </source>
</evidence>
<comment type="function">
    <text evidence="5">Involved in cell division and chromosome segregation.</text>
</comment>
<organism evidence="10 11">
    <name type="scientific">Corynebacterium phoceense</name>
    <dbReference type="NCBI Taxonomy" id="1686286"/>
    <lineage>
        <taxon>Bacteria</taxon>
        <taxon>Bacillati</taxon>
        <taxon>Actinomycetota</taxon>
        <taxon>Actinomycetes</taxon>
        <taxon>Mycobacteriales</taxon>
        <taxon>Corynebacteriaceae</taxon>
        <taxon>Corynebacterium</taxon>
    </lineage>
</organism>
<evidence type="ECO:0000256" key="3">
    <source>
        <dbReference type="ARBA" id="ARBA00023306"/>
    </source>
</evidence>
<evidence type="ECO:0000259" key="7">
    <source>
        <dbReference type="Pfam" id="PF02650"/>
    </source>
</evidence>
<keyword evidence="2 5" id="KW-0238">DNA-binding</keyword>
<feature type="region of interest" description="Disordered" evidence="6">
    <location>
        <begin position="330"/>
        <end position="349"/>
    </location>
</feature>
<feature type="domain" description="Sporulation transcription regulator WhiA N-terminal" evidence="8">
    <location>
        <begin position="42"/>
        <end position="125"/>
    </location>
</feature>
<evidence type="ECO:0000313" key="11">
    <source>
        <dbReference type="Proteomes" id="UP000318080"/>
    </source>
</evidence>
<dbReference type="Pfam" id="PF14527">
    <property type="entry name" value="LAGLIDADG_WhiA"/>
    <property type="match status" value="1"/>
</dbReference>
<evidence type="ECO:0000259" key="9">
    <source>
        <dbReference type="Pfam" id="PF14527"/>
    </source>
</evidence>
<dbReference type="FunFam" id="3.10.28.10:FF:000001">
    <property type="entry name" value="Probable cell division protein WhiA"/>
    <property type="match status" value="1"/>
</dbReference>
<dbReference type="PANTHER" id="PTHR37307:SF1">
    <property type="entry name" value="CELL DIVISION PROTEIN WHIA-RELATED"/>
    <property type="match status" value="1"/>
</dbReference>
<evidence type="ECO:0000313" key="10">
    <source>
        <dbReference type="EMBL" id="TQE42684.1"/>
    </source>
</evidence>
<dbReference type="InterPro" id="IPR039518">
    <property type="entry name" value="WhiA_LAGLIDADG_dom"/>
</dbReference>
<keyword evidence="11" id="KW-1185">Reference proteome</keyword>
<evidence type="ECO:0000256" key="6">
    <source>
        <dbReference type="SAM" id="MobiDB-lite"/>
    </source>
</evidence>
<dbReference type="InterPro" id="IPR003802">
    <property type="entry name" value="Sporulation_regulator_WhiA"/>
</dbReference>
<comment type="similarity">
    <text evidence="5">Belongs to the WhiA family.</text>
</comment>
<sequence length="349" mass="38141">MSYSSDRSLAPKARKKGSVEVALSLTEKVKQELAQVTLPRQSARAAEASAMLRFAGELHVNGDHMSYEVEFDDEVTAKRLAEFLDDLYGVKSSTHIVGPGSTSKRPRVQMRVGEAKELTRRLGLITRSGHPVIGLPPQVVSGSVADAEAAWRGAFLAQGVLTEPGRSSSLEIVCPRQEAALALVGCARRLGIAAKTKETRGADRVVVREGDAIGALLTRMGAHRTRLEWERKRLRSEAHESSNTRLENFDDANQRRSARAAEAAANRVSRAMDILGDDVPEHLADAGYLRVKFRDASLEELGRHADPPMTKDAVAGRIRRLLSMADKRAEELGIPDTHEYAHGPKNDSE</sequence>
<feature type="region of interest" description="Disordered" evidence="6">
    <location>
        <begin position="235"/>
        <end position="262"/>
    </location>
</feature>
<dbReference type="NCBIfam" id="TIGR00647">
    <property type="entry name" value="DNA_bind_WhiA"/>
    <property type="match status" value="1"/>
</dbReference>
<dbReference type="InterPro" id="IPR018478">
    <property type="entry name" value="Sporu_reg_WhiA_N_dom"/>
</dbReference>
<feature type="domain" description="Sporulation regulator WhiA C-terminal" evidence="7">
    <location>
        <begin position="245"/>
        <end position="325"/>
    </location>
</feature>
<dbReference type="Pfam" id="PF10298">
    <property type="entry name" value="WhiA_N"/>
    <property type="match status" value="1"/>
</dbReference>
<reference evidence="10 11" key="1">
    <citation type="submission" date="2019-06" db="EMBL/GenBank/DDBJ databases">
        <title>Draft genome of C. phoceense Strain 272.</title>
        <authorList>
            <person name="Pacheco L.G.C."/>
            <person name="Barberis C.M."/>
            <person name="Almuzara M.N."/>
            <person name="Traglia G.M."/>
            <person name="Santos C.S."/>
            <person name="Rocha D.J.P.G."/>
            <person name="Aguiar E.R.G.R."/>
            <person name="Vay C.A."/>
        </authorList>
    </citation>
    <scope>NUCLEOTIDE SEQUENCE [LARGE SCALE GENOMIC DNA]</scope>
    <source>
        <strain evidence="10 11">272</strain>
    </source>
</reference>
<dbReference type="STRING" id="1686286.GCA_900092335_01866"/>
<dbReference type="GO" id="GO:0043937">
    <property type="term" value="P:regulation of sporulation"/>
    <property type="evidence" value="ECO:0007669"/>
    <property type="project" value="InterPro"/>
</dbReference>
<dbReference type="Proteomes" id="UP000318080">
    <property type="component" value="Unassembled WGS sequence"/>
</dbReference>